<dbReference type="InterPro" id="IPR000719">
    <property type="entry name" value="Prot_kinase_dom"/>
</dbReference>
<evidence type="ECO:0000259" key="2">
    <source>
        <dbReference type="PROSITE" id="PS50011"/>
    </source>
</evidence>
<organism evidence="3 4">
    <name type="scientific">Rhodamnia argentea</name>
    <dbReference type="NCBI Taxonomy" id="178133"/>
    <lineage>
        <taxon>Eukaryota</taxon>
        <taxon>Viridiplantae</taxon>
        <taxon>Streptophyta</taxon>
        <taxon>Embryophyta</taxon>
        <taxon>Tracheophyta</taxon>
        <taxon>Spermatophyta</taxon>
        <taxon>Magnoliopsida</taxon>
        <taxon>eudicotyledons</taxon>
        <taxon>Gunneridae</taxon>
        <taxon>Pentapetalae</taxon>
        <taxon>rosids</taxon>
        <taxon>malvids</taxon>
        <taxon>Myrtales</taxon>
        <taxon>Myrtaceae</taxon>
        <taxon>Myrtoideae</taxon>
        <taxon>Myrteae</taxon>
        <taxon>Australasian group</taxon>
        <taxon>Rhodamnia</taxon>
    </lineage>
</organism>
<dbReference type="InterPro" id="IPR001245">
    <property type="entry name" value="Ser-Thr/Tyr_kinase_cat_dom"/>
</dbReference>
<dbReference type="SUPFAM" id="SSF56112">
    <property type="entry name" value="Protein kinase-like (PK-like)"/>
    <property type="match status" value="1"/>
</dbReference>
<dbReference type="PANTHER" id="PTHR23257:SF935">
    <property type="entry name" value="PROTEIN KINASE FAMILY PROTEIN"/>
    <property type="match status" value="1"/>
</dbReference>
<dbReference type="Proteomes" id="UP000827889">
    <property type="component" value="Chromosome 9"/>
</dbReference>
<evidence type="ECO:0000313" key="4">
    <source>
        <dbReference type="RefSeq" id="XP_048141199.1"/>
    </source>
</evidence>
<feature type="domain" description="Protein kinase" evidence="2">
    <location>
        <begin position="281"/>
        <end position="554"/>
    </location>
</feature>
<accession>A0ABM3HX77</accession>
<dbReference type="Pfam" id="PF07714">
    <property type="entry name" value="PK_Tyr_Ser-Thr"/>
    <property type="match status" value="1"/>
</dbReference>
<dbReference type="PROSITE" id="PS50011">
    <property type="entry name" value="PROTEIN_KINASE_DOM"/>
    <property type="match status" value="1"/>
</dbReference>
<dbReference type="GeneID" id="115740769"/>
<dbReference type="InterPro" id="IPR010632">
    <property type="entry name" value="DUF1221"/>
</dbReference>
<dbReference type="InterPro" id="IPR011009">
    <property type="entry name" value="Kinase-like_dom_sf"/>
</dbReference>
<evidence type="ECO:0000313" key="3">
    <source>
        <dbReference type="Proteomes" id="UP000827889"/>
    </source>
</evidence>
<evidence type="ECO:0000256" key="1">
    <source>
        <dbReference type="SAM" id="MobiDB-lite"/>
    </source>
</evidence>
<keyword evidence="3" id="KW-1185">Reference proteome</keyword>
<sequence length="765" mass="87922">MFLFEFDSLQTEKSRFFWSFLAGELHRIHRLFLPIWLFEAGMEQFRQVGEVLGSMKALMVLQEDIQINRRQCCLLLHIFAMAFEEIASEIKQNLKLEEKNTKWKALEQPLRELHRVFKEGELYIKQCLDVKDFWGRAITFHNSKDCVEFHIHNLLCSFPAVIEAIENAGEISGLDPDEMQKKGILLRRKYDKEWNDPKLFQLRYGKQYLVPKELCKRLDTVWKEDRWLLCEVLKEKKSSESAVLTKNEQRLADLLLKKISALETYNWTLCPSSILTGAKDYAVRRRLGSGKELKEIQWLGESFVMHHLFGEVGSSKDEISTLLSLSHPNVLPYLCAFWDEEKKECFLVAELMNKSLACHVKENSSPRRRILFSLPVVVDIMIQIARGMEYLHSQKIYHGDLNPTNVLLKSRTPSEGYFLVKVAGYGSSTVLNCNSNCLPNQDSISPFIWYAPEVLAEQEKPESNSISKYSEKADVYSFGMICFQLLTGKIPFEEGHLQGDKMSRNIRTGERPLFSFPSPKYLVNLTRRCWQTEPSLRPSFSSICRILRNVKKFLVMNPENGHPELHSPPVDYCDIEAGFQKELSASGNSMAVTQIPFHMFAYKLAELDKTCLSTKVEICETASEAGTTCKDENLFAEDDSFLLPVRYARSVFSDTPDKKNRLTNKGTALKVRRVPVEDQVQLGIDARSICSEIPEKRTLSFKKYADIKTRKSSGTPKAQDRASLLNPERHNVKITKRRDFVVPMTSSKSVSRGRLRGHVSDSEIQ</sequence>
<name>A0ABM3HX77_9MYRT</name>
<gene>
    <name evidence="4" type="primary">LOC115740769</name>
</gene>
<feature type="region of interest" description="Disordered" evidence="1">
    <location>
        <begin position="744"/>
        <end position="765"/>
    </location>
</feature>
<dbReference type="PANTHER" id="PTHR23257">
    <property type="entry name" value="SERINE-THREONINE PROTEIN KINASE"/>
    <property type="match status" value="1"/>
</dbReference>
<dbReference type="InterPro" id="IPR050167">
    <property type="entry name" value="Ser_Thr_protein_kinase"/>
</dbReference>
<proteinExistence type="predicted"/>
<protein>
    <submittedName>
        <fullName evidence="4">Tyrosine-protein kinase ABL1-like isoform X1</fullName>
    </submittedName>
</protein>
<dbReference type="RefSeq" id="XP_048141199.1">
    <property type="nucleotide sequence ID" value="XM_048285242.1"/>
</dbReference>
<reference evidence="4" key="1">
    <citation type="submission" date="2025-08" db="UniProtKB">
        <authorList>
            <consortium name="RefSeq"/>
        </authorList>
    </citation>
    <scope>IDENTIFICATION</scope>
    <source>
        <tissue evidence="4">Leaf</tissue>
    </source>
</reference>
<dbReference type="Pfam" id="PF06760">
    <property type="entry name" value="DUF1221"/>
    <property type="match status" value="1"/>
</dbReference>
<dbReference type="Gene3D" id="1.10.510.10">
    <property type="entry name" value="Transferase(Phosphotransferase) domain 1"/>
    <property type="match status" value="1"/>
</dbReference>